<dbReference type="PANTHER" id="PTHR16852">
    <property type="entry name" value="GTP CYCLOHYDROLASE 1 FEEDBACK REGULATORY PROTEIN"/>
    <property type="match status" value="1"/>
</dbReference>
<dbReference type="AlphaFoldDB" id="A0A067QG08"/>
<gene>
    <name evidence="9" type="ORF">L798_03348</name>
</gene>
<name>A0A067QG08_ZOONE</name>
<dbReference type="InParanoid" id="A0A067QG08"/>
<keyword evidence="7" id="KW-0539">Nucleus</keyword>
<dbReference type="STRING" id="136037.A0A067QG08"/>
<evidence type="ECO:0000256" key="2">
    <source>
        <dbReference type="ARBA" id="ARBA00004514"/>
    </source>
</evidence>
<dbReference type="GO" id="GO:0031965">
    <property type="term" value="C:nuclear membrane"/>
    <property type="evidence" value="ECO:0007669"/>
    <property type="project" value="UniProtKB-SubCell"/>
</dbReference>
<dbReference type="GO" id="GO:0005829">
    <property type="term" value="C:cytosol"/>
    <property type="evidence" value="ECO:0007669"/>
    <property type="project" value="UniProtKB-SubCell"/>
</dbReference>
<dbReference type="OMA" id="PNLMHYL"/>
<keyword evidence="9" id="KW-0378">Hydrolase</keyword>
<comment type="similarity">
    <text evidence="3">Belongs to the GFRP family.</text>
</comment>
<sequence length="94" mass="10502">MPYVLVTTQIRLERGPTIVGDEFSDTELMSYLGAVKKTEPGNNFAVYVAEHPPRLILNKLEVRGYKLVGMSGIGQTCIWTMHKPLPDHGGIEFK</sequence>
<dbReference type="Gene3D" id="3.30.1410.10">
    <property type="entry name" value="GTP cyclohydrolase I feedback regulatory protein GFRP"/>
    <property type="match status" value="1"/>
</dbReference>
<evidence type="ECO:0000256" key="6">
    <source>
        <dbReference type="ARBA" id="ARBA00023136"/>
    </source>
</evidence>
<keyword evidence="6" id="KW-0472">Membrane</keyword>
<comment type="subcellular location">
    <subcellularLocation>
        <location evidence="2">Cytoplasm</location>
        <location evidence="2">Cytosol</location>
    </subcellularLocation>
    <subcellularLocation>
        <location evidence="1">Nucleus membrane</location>
    </subcellularLocation>
</comment>
<evidence type="ECO:0000256" key="1">
    <source>
        <dbReference type="ARBA" id="ARBA00004126"/>
    </source>
</evidence>
<reference evidence="9 10" key="1">
    <citation type="journal article" date="2014" name="Nat. Commun.">
        <title>Molecular traces of alternative social organization in a termite genome.</title>
        <authorList>
            <person name="Terrapon N."/>
            <person name="Li C."/>
            <person name="Robertson H.M."/>
            <person name="Ji L."/>
            <person name="Meng X."/>
            <person name="Booth W."/>
            <person name="Chen Z."/>
            <person name="Childers C.P."/>
            <person name="Glastad K.M."/>
            <person name="Gokhale K."/>
            <person name="Gowin J."/>
            <person name="Gronenberg W."/>
            <person name="Hermansen R.A."/>
            <person name="Hu H."/>
            <person name="Hunt B.G."/>
            <person name="Huylmans A.K."/>
            <person name="Khalil S.M."/>
            <person name="Mitchell R.D."/>
            <person name="Munoz-Torres M.C."/>
            <person name="Mustard J.A."/>
            <person name="Pan H."/>
            <person name="Reese J.T."/>
            <person name="Scharf M.E."/>
            <person name="Sun F."/>
            <person name="Vogel H."/>
            <person name="Xiao J."/>
            <person name="Yang W."/>
            <person name="Yang Z."/>
            <person name="Yang Z."/>
            <person name="Zhou J."/>
            <person name="Zhu J."/>
            <person name="Brent C.S."/>
            <person name="Elsik C.G."/>
            <person name="Goodisman M.A."/>
            <person name="Liberles D.A."/>
            <person name="Roe R.M."/>
            <person name="Vargo E.L."/>
            <person name="Vilcinskas A."/>
            <person name="Wang J."/>
            <person name="Bornberg-Bauer E."/>
            <person name="Korb J."/>
            <person name="Zhang G."/>
            <person name="Liebig J."/>
        </authorList>
    </citation>
    <scope>NUCLEOTIDE SEQUENCE [LARGE SCALE GENOMIC DNA]</scope>
    <source>
        <tissue evidence="9">Whole organism</tissue>
    </source>
</reference>
<evidence type="ECO:0000256" key="8">
    <source>
        <dbReference type="ARBA" id="ARBA00032599"/>
    </source>
</evidence>
<keyword evidence="10" id="KW-1185">Reference proteome</keyword>
<evidence type="ECO:0000313" key="9">
    <source>
        <dbReference type="EMBL" id="KDR06867.1"/>
    </source>
</evidence>
<dbReference type="GO" id="GO:0009890">
    <property type="term" value="P:negative regulation of biosynthetic process"/>
    <property type="evidence" value="ECO:0007669"/>
    <property type="project" value="InterPro"/>
</dbReference>
<evidence type="ECO:0000256" key="3">
    <source>
        <dbReference type="ARBA" id="ARBA00007605"/>
    </source>
</evidence>
<dbReference type="GO" id="GO:0044549">
    <property type="term" value="F:GTP cyclohydrolase binding"/>
    <property type="evidence" value="ECO:0007669"/>
    <property type="project" value="TreeGrafter"/>
</dbReference>
<dbReference type="eggNOG" id="ENOG502S4A0">
    <property type="taxonomic scope" value="Eukaryota"/>
</dbReference>
<keyword evidence="5" id="KW-0963">Cytoplasm</keyword>
<accession>A0A067QG08</accession>
<dbReference type="FunFam" id="3.30.1410.10:FF:000001">
    <property type="entry name" value="GTP cyclohydrolase 1 feedback regulatory protein"/>
    <property type="match status" value="1"/>
</dbReference>
<dbReference type="SUPFAM" id="SSF69761">
    <property type="entry name" value="GTP cyclohydrolase I feedback regulatory protein, GFRP"/>
    <property type="match status" value="1"/>
</dbReference>
<dbReference type="PANTHER" id="PTHR16852:SF2">
    <property type="entry name" value="GTP CYCLOHYDROLASE 1 FEEDBACK REGULATORY PROTEIN"/>
    <property type="match status" value="1"/>
</dbReference>
<dbReference type="EMBL" id="KK853541">
    <property type="protein sequence ID" value="KDR06867.1"/>
    <property type="molecule type" value="Genomic_DNA"/>
</dbReference>
<dbReference type="OrthoDB" id="64291at2759"/>
<dbReference type="Proteomes" id="UP000027135">
    <property type="component" value="Unassembled WGS sequence"/>
</dbReference>
<dbReference type="Pfam" id="PF06399">
    <property type="entry name" value="GFRP"/>
    <property type="match status" value="1"/>
</dbReference>
<organism evidence="9 10">
    <name type="scientific">Zootermopsis nevadensis</name>
    <name type="common">Dampwood termite</name>
    <dbReference type="NCBI Taxonomy" id="136037"/>
    <lineage>
        <taxon>Eukaryota</taxon>
        <taxon>Metazoa</taxon>
        <taxon>Ecdysozoa</taxon>
        <taxon>Arthropoda</taxon>
        <taxon>Hexapoda</taxon>
        <taxon>Insecta</taxon>
        <taxon>Pterygota</taxon>
        <taxon>Neoptera</taxon>
        <taxon>Polyneoptera</taxon>
        <taxon>Dictyoptera</taxon>
        <taxon>Blattodea</taxon>
        <taxon>Blattoidea</taxon>
        <taxon>Termitoidae</taxon>
        <taxon>Termopsidae</taxon>
        <taxon>Zootermopsis</taxon>
    </lineage>
</organism>
<dbReference type="InterPro" id="IPR009112">
    <property type="entry name" value="GTP_CycHdrlase_I_reg"/>
</dbReference>
<dbReference type="GO" id="GO:0016787">
    <property type="term" value="F:hydrolase activity"/>
    <property type="evidence" value="ECO:0007669"/>
    <property type="project" value="UniProtKB-KW"/>
</dbReference>
<proteinExistence type="inferred from homology"/>
<evidence type="ECO:0000313" key="10">
    <source>
        <dbReference type="Proteomes" id="UP000027135"/>
    </source>
</evidence>
<protein>
    <recommendedName>
        <fullName evidence="4">GTP cyclohydrolase 1 feedback regulatory protein</fullName>
    </recommendedName>
    <alternativeName>
        <fullName evidence="8">GTP cyclohydrolase I feedback regulatory protein</fullName>
    </alternativeName>
</protein>
<dbReference type="InterPro" id="IPR036717">
    <property type="entry name" value="GFRP_sf"/>
</dbReference>
<evidence type="ECO:0000256" key="5">
    <source>
        <dbReference type="ARBA" id="ARBA00022490"/>
    </source>
</evidence>
<evidence type="ECO:0000256" key="4">
    <source>
        <dbReference type="ARBA" id="ARBA00020099"/>
    </source>
</evidence>
<evidence type="ECO:0000256" key="7">
    <source>
        <dbReference type="ARBA" id="ARBA00023242"/>
    </source>
</evidence>